<accession>A0A6M0H851</accession>
<evidence type="ECO:0000256" key="1">
    <source>
        <dbReference type="ARBA" id="ARBA00005417"/>
    </source>
</evidence>
<dbReference type="SMART" id="SM00382">
    <property type="entry name" value="AAA"/>
    <property type="match status" value="1"/>
</dbReference>
<comment type="caution">
    <text evidence="6">The sequence shown here is derived from an EMBL/GenBank/DDBJ whole genome shotgun (WGS) entry which is preliminary data.</text>
</comment>
<evidence type="ECO:0000256" key="3">
    <source>
        <dbReference type="ARBA" id="ARBA00022741"/>
    </source>
</evidence>
<keyword evidence="7" id="KW-1185">Reference proteome</keyword>
<evidence type="ECO:0000256" key="4">
    <source>
        <dbReference type="ARBA" id="ARBA00022840"/>
    </source>
</evidence>
<dbReference type="AlphaFoldDB" id="A0A6M0H851"/>
<dbReference type="Pfam" id="PF00005">
    <property type="entry name" value="ABC_tran"/>
    <property type="match status" value="1"/>
</dbReference>
<evidence type="ECO:0000313" key="7">
    <source>
        <dbReference type="Proteomes" id="UP000481872"/>
    </source>
</evidence>
<dbReference type="EMBL" id="JAAGPU010000031">
    <property type="protein sequence ID" value="NEU06051.1"/>
    <property type="molecule type" value="Genomic_DNA"/>
</dbReference>
<keyword evidence="3" id="KW-0547">Nucleotide-binding</keyword>
<protein>
    <submittedName>
        <fullName evidence="6">ATP-binding cassette domain-containing protein</fullName>
    </submittedName>
</protein>
<proteinExistence type="inferred from homology"/>
<name>A0A6M0H851_9CLOT</name>
<evidence type="ECO:0000256" key="2">
    <source>
        <dbReference type="ARBA" id="ARBA00022448"/>
    </source>
</evidence>
<dbReference type="RefSeq" id="WP_061994703.1">
    <property type="nucleotide sequence ID" value="NZ_JAAGPU010000031.1"/>
</dbReference>
<dbReference type="InterPro" id="IPR027417">
    <property type="entry name" value="P-loop_NTPase"/>
</dbReference>
<comment type="similarity">
    <text evidence="1">Belongs to the ABC transporter superfamily.</text>
</comment>
<reference evidence="6 7" key="1">
    <citation type="submission" date="2020-02" db="EMBL/GenBank/DDBJ databases">
        <title>Genome assembly of a novel Clostridium senegalense strain.</title>
        <authorList>
            <person name="Gupta T.B."/>
            <person name="Jauregui R."/>
            <person name="Maclean P."/>
            <person name="Nawarathana A."/>
            <person name="Brightwell G."/>
        </authorList>
    </citation>
    <scope>NUCLEOTIDE SEQUENCE [LARGE SCALE GENOMIC DNA]</scope>
    <source>
        <strain evidence="6 7">AGRFS4</strain>
    </source>
</reference>
<keyword evidence="2" id="KW-0813">Transport</keyword>
<dbReference type="PANTHER" id="PTHR43117">
    <property type="entry name" value="OSMOPROTECTANT IMPORT ATP-BINDING PROTEIN OSMV"/>
    <property type="match status" value="1"/>
</dbReference>
<dbReference type="Gene3D" id="3.40.50.300">
    <property type="entry name" value="P-loop containing nucleotide triphosphate hydrolases"/>
    <property type="match status" value="1"/>
</dbReference>
<dbReference type="Proteomes" id="UP000481872">
    <property type="component" value="Unassembled WGS sequence"/>
</dbReference>
<dbReference type="GO" id="GO:0016887">
    <property type="term" value="F:ATP hydrolysis activity"/>
    <property type="evidence" value="ECO:0007669"/>
    <property type="project" value="InterPro"/>
</dbReference>
<feature type="domain" description="ABC transporter" evidence="5">
    <location>
        <begin position="2"/>
        <end position="236"/>
    </location>
</feature>
<keyword evidence="4 6" id="KW-0067">ATP-binding</keyword>
<dbReference type="PROSITE" id="PS50893">
    <property type="entry name" value="ABC_TRANSPORTER_2"/>
    <property type="match status" value="1"/>
</dbReference>
<dbReference type="PANTHER" id="PTHR43117:SF4">
    <property type="entry name" value="OSMOPROTECTANT IMPORT ATP-BINDING PROTEIN OSMV"/>
    <property type="match status" value="1"/>
</dbReference>
<organism evidence="6 7">
    <name type="scientific">Clostridium senegalense</name>
    <dbReference type="NCBI Taxonomy" id="1465809"/>
    <lineage>
        <taxon>Bacteria</taxon>
        <taxon>Bacillati</taxon>
        <taxon>Bacillota</taxon>
        <taxon>Clostridia</taxon>
        <taxon>Eubacteriales</taxon>
        <taxon>Clostridiaceae</taxon>
        <taxon>Clostridium</taxon>
    </lineage>
</organism>
<dbReference type="SUPFAM" id="SSF54631">
    <property type="entry name" value="CBS-domain pair"/>
    <property type="match status" value="1"/>
</dbReference>
<dbReference type="InterPro" id="IPR046342">
    <property type="entry name" value="CBS_dom_sf"/>
</dbReference>
<evidence type="ECO:0000313" key="6">
    <source>
        <dbReference type="EMBL" id="NEU06051.1"/>
    </source>
</evidence>
<gene>
    <name evidence="6" type="ORF">G3M99_14540</name>
</gene>
<dbReference type="SUPFAM" id="SSF52540">
    <property type="entry name" value="P-loop containing nucleoside triphosphate hydrolases"/>
    <property type="match status" value="1"/>
</dbReference>
<dbReference type="InterPro" id="IPR003593">
    <property type="entry name" value="AAA+_ATPase"/>
</dbReference>
<dbReference type="InterPro" id="IPR003439">
    <property type="entry name" value="ABC_transporter-like_ATP-bd"/>
</dbReference>
<dbReference type="GO" id="GO:0005524">
    <property type="term" value="F:ATP binding"/>
    <property type="evidence" value="ECO:0007669"/>
    <property type="project" value="UniProtKB-KW"/>
</dbReference>
<sequence>MISFEQVTKIYDKEIVVENLNLDVIDGEVTVILGQSKSGKTTILNMLNRIVIEDLGEIFINDVNISDFDIKTLRLSIGYINKEVGLFSNMDIRKNLSIVPKKLNWDNEKIDTTLNEYFSILDLNYYEYKSKKVYQLNIEEIHKIGLIRAFLNDGDIIIMDEPFKNLQSESRLMLSECLLKLHKKLGKTIIFATNNLEEAIKIGDRVAVIEEGKLKSFDKADKLMSNFKVDILNDGSSADLYINMLSNMIIEDYMIPKLGKDVRERISQNKTLKDALTFMLQKTVYDLDVLGENGKIVGALNVKDIIKALTYLKG</sequence>
<evidence type="ECO:0000259" key="5">
    <source>
        <dbReference type="PROSITE" id="PS50893"/>
    </source>
</evidence>